<dbReference type="InterPro" id="IPR039257">
    <property type="entry name" value="BTLA"/>
</dbReference>
<dbReference type="InterPro" id="IPR013783">
    <property type="entry name" value="Ig-like_fold"/>
</dbReference>
<dbReference type="PROSITE" id="PS50835">
    <property type="entry name" value="IG_LIKE"/>
    <property type="match status" value="1"/>
</dbReference>
<protein>
    <submittedName>
        <fullName evidence="4">B- and T-lymphocyte attenuator</fullName>
    </submittedName>
</protein>
<feature type="compositionally biased region" description="Polar residues" evidence="1">
    <location>
        <begin position="221"/>
        <end position="231"/>
    </location>
</feature>
<organism evidence="3 4">
    <name type="scientific">Xenopus laevis</name>
    <name type="common">African clawed frog</name>
    <dbReference type="NCBI Taxonomy" id="8355"/>
    <lineage>
        <taxon>Eukaryota</taxon>
        <taxon>Metazoa</taxon>
        <taxon>Chordata</taxon>
        <taxon>Craniata</taxon>
        <taxon>Vertebrata</taxon>
        <taxon>Euteleostomi</taxon>
        <taxon>Amphibia</taxon>
        <taxon>Batrachia</taxon>
        <taxon>Anura</taxon>
        <taxon>Pipoidea</taxon>
        <taxon>Pipidae</taxon>
        <taxon>Xenopodinae</taxon>
        <taxon>Xenopus</taxon>
        <taxon>Xenopus</taxon>
    </lineage>
</organism>
<sequence>MIKGETMKEMNNPLQRLLLIISAAMLLVSYGNTCPVQINVKKNTTYHKVINESLEVQCPVSLCTKNFPQMTWCKFDKSNECKPVMPSPGVTLKWANGMKKFSAVYSLMFDSVQLNDTGFYRCSAENDIIMGRTIEVHISETDKNSKANGTTNFSTIEEQNNGSLKHKKAQDWLHIFVWPTLASLCLIIMISSVLVYSLRARKAKHRRQRALDNTEVGCETSPENPQNQGHQPQVDDRTYYPPNMLTLETITEATYGNGLMPNNVAPPAEHSEEQDSIIYADLNHDANKIKAKQQFMDDGQIEYATVCMRT</sequence>
<dbReference type="PANTHER" id="PTHR37996:SF1">
    <property type="entry name" value="B- AND T-LYMPHOCYTE ATTENUATOR"/>
    <property type="match status" value="1"/>
</dbReference>
<dbReference type="GO" id="GO:0038023">
    <property type="term" value="F:signaling receptor activity"/>
    <property type="evidence" value="ECO:0000318"/>
    <property type="project" value="GO_Central"/>
</dbReference>
<dbReference type="OrthoDB" id="9908215at2759"/>
<evidence type="ECO:0000256" key="1">
    <source>
        <dbReference type="SAM" id="MobiDB-lite"/>
    </source>
</evidence>
<dbReference type="InterPro" id="IPR036179">
    <property type="entry name" value="Ig-like_dom_sf"/>
</dbReference>
<dbReference type="PANTHER" id="PTHR37996">
    <property type="entry name" value="B- AND T-LYMPHOCYTE ATTENUATOR"/>
    <property type="match status" value="1"/>
</dbReference>
<dbReference type="InterPro" id="IPR007110">
    <property type="entry name" value="Ig-like_dom"/>
</dbReference>
<reference evidence="4" key="1">
    <citation type="submission" date="2025-08" db="UniProtKB">
        <authorList>
            <consortium name="RefSeq"/>
        </authorList>
    </citation>
    <scope>IDENTIFICATION</scope>
    <source>
        <strain evidence="4">J_2021</strain>
        <tissue evidence="4">Erythrocytes</tissue>
    </source>
</reference>
<gene>
    <name evidence="4" type="primary">LOC108707657</name>
</gene>
<dbReference type="SMART" id="SM00409">
    <property type="entry name" value="IG"/>
    <property type="match status" value="1"/>
</dbReference>
<dbReference type="PaxDb" id="8355-A0A1L8HC57"/>
<feature type="region of interest" description="Disordered" evidence="1">
    <location>
        <begin position="206"/>
        <end position="238"/>
    </location>
</feature>
<dbReference type="GeneID" id="108707657"/>
<name>A0A1L8HC57_XENLA</name>
<dbReference type="KEGG" id="xla:108707657"/>
<dbReference type="InterPro" id="IPR003599">
    <property type="entry name" value="Ig_sub"/>
</dbReference>
<dbReference type="Proteomes" id="UP000186698">
    <property type="component" value="Chromosome 2L"/>
</dbReference>
<dbReference type="SUPFAM" id="SSF48726">
    <property type="entry name" value="Immunoglobulin"/>
    <property type="match status" value="1"/>
</dbReference>
<dbReference type="AlphaFoldDB" id="A0A1L8HC57"/>
<dbReference type="GO" id="GO:0002768">
    <property type="term" value="P:immune response-regulating cell surface receptor signaling pathway"/>
    <property type="evidence" value="ECO:0000318"/>
    <property type="project" value="GO_Central"/>
</dbReference>
<keyword evidence="2" id="KW-0812">Transmembrane</keyword>
<evidence type="ECO:0000313" key="3">
    <source>
        <dbReference type="Proteomes" id="UP000186698"/>
    </source>
</evidence>
<dbReference type="Gene3D" id="2.60.40.10">
    <property type="entry name" value="Immunoglobulins"/>
    <property type="match status" value="1"/>
</dbReference>
<evidence type="ECO:0000313" key="4">
    <source>
        <dbReference type="RefSeq" id="XP_018101150.2"/>
    </source>
</evidence>
<dbReference type="OMA" id="TPIWIFY"/>
<keyword evidence="3" id="KW-1185">Reference proteome</keyword>
<dbReference type="RefSeq" id="XP_018101150.2">
    <property type="nucleotide sequence ID" value="XM_018245661.2"/>
</dbReference>
<accession>A0A1L8HC57</accession>
<keyword evidence="2" id="KW-0472">Membrane</keyword>
<dbReference type="GO" id="GO:0005886">
    <property type="term" value="C:plasma membrane"/>
    <property type="evidence" value="ECO:0000318"/>
    <property type="project" value="GO_Central"/>
</dbReference>
<dbReference type="STRING" id="8355.A0A1L8HC57"/>
<proteinExistence type="predicted"/>
<keyword evidence="2" id="KW-1133">Transmembrane helix</keyword>
<feature type="transmembrane region" description="Helical" evidence="2">
    <location>
        <begin position="172"/>
        <end position="198"/>
    </location>
</feature>
<evidence type="ECO:0000256" key="2">
    <source>
        <dbReference type="SAM" id="Phobius"/>
    </source>
</evidence>